<dbReference type="CDD" id="cd01948">
    <property type="entry name" value="EAL"/>
    <property type="match status" value="1"/>
</dbReference>
<proteinExistence type="predicted"/>
<sequence length="740" mass="77436">MIPPFRPTRTLLAAGGLVVIAAIWFTIGLTRWTPPVVGWLPLLVTVPLAAAACWRASRLGRTYWRYAGVGICLIGLGAAGNAYDYFGAGQQGQKISGVTAAIYVSGLVAMILGLLRIPGARRTRIEWARFGLDITTVIVTVLTFAWHLMSERWSDWLGHGGTGAGAILVVVASGFICVFAFVKVAFTGTGPIDRRALHLLALTGAIGAGGGALAPLLNGHPYMNTAHVLLPTTCLFLCVAADRQRRASQGGRPLPRPVPRGLSVMPYAAVLATGGLLLFSAASRAGDLLAIAIGSVTVTLLVAARQMVALRDNTRLLDVLDHQASHDALTGLPNRTVLLRSVGAALASGSEVSVAMIDLDDFKAINDDLGHAVGDALLIAVAGSLGSRLGPGDVVARLGGDEYALLLCGDAAATLAAIADRLREPVRAGAHELVVEASIGLAAARPGDTADELLRRADVAMYEAKAQGKGRQVAYTDAMDQRSAEQARLAADLRVALDTGQLHLAYQPIVSMPDGSMVAVEALVRWTHPSRGPIPPGVFVPAAEHTGLIVPLGAWILEEACEQAARWRSVPGAPPKVSVNVSARQLREAGFAEEVAAVLRRTGLPAGALTVEVTETAVFDGGQALVELEAIADLGVHIALDDFGTGHSSLGLLRTCPAHVIKIDKSFVDDVTSDGQEAVVVAALIQICDGMGLAAVAEGVETAEQAAELHRLGYRYAQGYYFARPMPAADIAFYEHPIAA</sequence>
<dbReference type="Gene3D" id="3.30.70.270">
    <property type="match status" value="1"/>
</dbReference>
<evidence type="ECO:0000313" key="5">
    <source>
        <dbReference type="Proteomes" id="UP000219612"/>
    </source>
</evidence>
<feature type="transmembrane region" description="Helical" evidence="1">
    <location>
        <begin position="262"/>
        <end position="282"/>
    </location>
</feature>
<feature type="transmembrane region" description="Helical" evidence="1">
    <location>
        <begin position="63"/>
        <end position="83"/>
    </location>
</feature>
<dbReference type="SMART" id="SM00267">
    <property type="entry name" value="GGDEF"/>
    <property type="match status" value="1"/>
</dbReference>
<dbReference type="PROSITE" id="PS50883">
    <property type="entry name" value="EAL"/>
    <property type="match status" value="1"/>
</dbReference>
<dbReference type="InterPro" id="IPR043128">
    <property type="entry name" value="Rev_trsase/Diguanyl_cyclase"/>
</dbReference>
<organism evidence="4 5">
    <name type="scientific">Paractinoplanes atraurantiacus</name>
    <dbReference type="NCBI Taxonomy" id="1036182"/>
    <lineage>
        <taxon>Bacteria</taxon>
        <taxon>Bacillati</taxon>
        <taxon>Actinomycetota</taxon>
        <taxon>Actinomycetes</taxon>
        <taxon>Micromonosporales</taxon>
        <taxon>Micromonosporaceae</taxon>
        <taxon>Paractinoplanes</taxon>
    </lineage>
</organism>
<dbReference type="EMBL" id="OBDY01000035">
    <property type="protein sequence ID" value="SNY69345.1"/>
    <property type="molecule type" value="Genomic_DNA"/>
</dbReference>
<dbReference type="Gene3D" id="3.20.20.450">
    <property type="entry name" value="EAL domain"/>
    <property type="match status" value="1"/>
</dbReference>
<feature type="transmembrane region" description="Helical" evidence="1">
    <location>
        <begin position="161"/>
        <end position="184"/>
    </location>
</feature>
<dbReference type="SUPFAM" id="SSF55073">
    <property type="entry name" value="Nucleotide cyclase"/>
    <property type="match status" value="1"/>
</dbReference>
<dbReference type="InterPro" id="IPR029787">
    <property type="entry name" value="Nucleotide_cyclase"/>
</dbReference>
<feature type="transmembrane region" description="Helical" evidence="1">
    <location>
        <begin position="127"/>
        <end position="149"/>
    </location>
</feature>
<feature type="transmembrane region" description="Helical" evidence="1">
    <location>
        <begin position="196"/>
        <end position="216"/>
    </location>
</feature>
<gene>
    <name evidence="4" type="ORF">SAMN05421748_13528</name>
</gene>
<dbReference type="PROSITE" id="PS50887">
    <property type="entry name" value="GGDEF"/>
    <property type="match status" value="1"/>
</dbReference>
<dbReference type="Pfam" id="PF00990">
    <property type="entry name" value="GGDEF"/>
    <property type="match status" value="1"/>
</dbReference>
<feature type="domain" description="GGDEF" evidence="3">
    <location>
        <begin position="350"/>
        <end position="477"/>
    </location>
</feature>
<keyword evidence="1" id="KW-0812">Transmembrane</keyword>
<feature type="domain" description="EAL" evidence="2">
    <location>
        <begin position="486"/>
        <end position="739"/>
    </location>
</feature>
<reference evidence="4 5" key="1">
    <citation type="submission" date="2017-09" db="EMBL/GenBank/DDBJ databases">
        <authorList>
            <person name="Ehlers B."/>
            <person name="Leendertz F.H."/>
        </authorList>
    </citation>
    <scope>NUCLEOTIDE SEQUENCE [LARGE SCALE GENOMIC DNA]</scope>
    <source>
        <strain evidence="4 5">CGMCC 4.6857</strain>
    </source>
</reference>
<dbReference type="SMART" id="SM00052">
    <property type="entry name" value="EAL"/>
    <property type="match status" value="1"/>
</dbReference>
<evidence type="ECO:0000259" key="2">
    <source>
        <dbReference type="PROSITE" id="PS50883"/>
    </source>
</evidence>
<keyword evidence="1" id="KW-0472">Membrane</keyword>
<keyword evidence="5" id="KW-1185">Reference proteome</keyword>
<dbReference type="RefSeq" id="WP_097328196.1">
    <property type="nucleotide sequence ID" value="NZ_OBDY01000035.1"/>
</dbReference>
<dbReference type="PANTHER" id="PTHR44757">
    <property type="entry name" value="DIGUANYLATE CYCLASE DGCP"/>
    <property type="match status" value="1"/>
</dbReference>
<feature type="transmembrane region" description="Helical" evidence="1">
    <location>
        <begin position="12"/>
        <end position="30"/>
    </location>
</feature>
<feature type="transmembrane region" description="Helical" evidence="1">
    <location>
        <begin position="288"/>
        <end position="308"/>
    </location>
</feature>
<evidence type="ECO:0000313" key="4">
    <source>
        <dbReference type="EMBL" id="SNY69345.1"/>
    </source>
</evidence>
<dbReference type="SUPFAM" id="SSF141868">
    <property type="entry name" value="EAL domain-like"/>
    <property type="match status" value="1"/>
</dbReference>
<feature type="transmembrane region" description="Helical" evidence="1">
    <location>
        <begin position="95"/>
        <end position="115"/>
    </location>
</feature>
<dbReference type="AlphaFoldDB" id="A0A285K9T6"/>
<dbReference type="Pfam" id="PF00563">
    <property type="entry name" value="EAL"/>
    <property type="match status" value="1"/>
</dbReference>
<accession>A0A285K9T6</accession>
<protein>
    <submittedName>
        <fullName evidence="4">Diguanylate cyclase (GGDEF) domain-containing protein</fullName>
    </submittedName>
</protein>
<evidence type="ECO:0000259" key="3">
    <source>
        <dbReference type="PROSITE" id="PS50887"/>
    </source>
</evidence>
<dbReference type="InterPro" id="IPR000160">
    <property type="entry name" value="GGDEF_dom"/>
</dbReference>
<dbReference type="InterPro" id="IPR052155">
    <property type="entry name" value="Biofilm_reg_signaling"/>
</dbReference>
<dbReference type="NCBIfam" id="TIGR00254">
    <property type="entry name" value="GGDEF"/>
    <property type="match status" value="1"/>
</dbReference>
<evidence type="ECO:0000256" key="1">
    <source>
        <dbReference type="SAM" id="Phobius"/>
    </source>
</evidence>
<keyword evidence="1" id="KW-1133">Transmembrane helix</keyword>
<dbReference type="InterPro" id="IPR001633">
    <property type="entry name" value="EAL_dom"/>
</dbReference>
<dbReference type="PANTHER" id="PTHR44757:SF2">
    <property type="entry name" value="BIOFILM ARCHITECTURE MAINTENANCE PROTEIN MBAA"/>
    <property type="match status" value="1"/>
</dbReference>
<dbReference type="InterPro" id="IPR035919">
    <property type="entry name" value="EAL_sf"/>
</dbReference>
<dbReference type="Proteomes" id="UP000219612">
    <property type="component" value="Unassembled WGS sequence"/>
</dbReference>
<name>A0A285K9T6_9ACTN</name>
<dbReference type="CDD" id="cd01949">
    <property type="entry name" value="GGDEF"/>
    <property type="match status" value="1"/>
</dbReference>
<feature type="transmembrane region" description="Helical" evidence="1">
    <location>
        <begin position="36"/>
        <end position="56"/>
    </location>
</feature>